<gene>
    <name evidence="1" type="ORF">IHE45_10G019300</name>
</gene>
<dbReference type="Proteomes" id="UP000827976">
    <property type="component" value="Chromosome 10"/>
</dbReference>
<reference evidence="2" key="1">
    <citation type="journal article" date="2022" name="Nat. Commun.">
        <title>Chromosome evolution and the genetic basis of agronomically important traits in greater yam.</title>
        <authorList>
            <person name="Bredeson J.V."/>
            <person name="Lyons J.B."/>
            <person name="Oniyinde I.O."/>
            <person name="Okereke N.R."/>
            <person name="Kolade O."/>
            <person name="Nnabue I."/>
            <person name="Nwadili C.O."/>
            <person name="Hribova E."/>
            <person name="Parker M."/>
            <person name="Nwogha J."/>
            <person name="Shu S."/>
            <person name="Carlson J."/>
            <person name="Kariba R."/>
            <person name="Muthemba S."/>
            <person name="Knop K."/>
            <person name="Barton G.J."/>
            <person name="Sherwood A.V."/>
            <person name="Lopez-Montes A."/>
            <person name="Asiedu R."/>
            <person name="Jamnadass R."/>
            <person name="Muchugi A."/>
            <person name="Goodstein D."/>
            <person name="Egesi C.N."/>
            <person name="Featherston J."/>
            <person name="Asfaw A."/>
            <person name="Simpson G.G."/>
            <person name="Dolezel J."/>
            <person name="Hendre P.S."/>
            <person name="Van Deynze A."/>
            <person name="Kumar P.L."/>
            <person name="Obidiegwu J.E."/>
            <person name="Bhattacharjee R."/>
            <person name="Rokhsar D.S."/>
        </authorList>
    </citation>
    <scope>NUCLEOTIDE SEQUENCE [LARGE SCALE GENOMIC DNA]</scope>
    <source>
        <strain evidence="2">cv. TDa95/00328</strain>
    </source>
</reference>
<protein>
    <submittedName>
        <fullName evidence="1">Uncharacterized protein</fullName>
    </submittedName>
</protein>
<evidence type="ECO:0000313" key="2">
    <source>
        <dbReference type="Proteomes" id="UP000827976"/>
    </source>
</evidence>
<accession>A0ACB7V9N6</accession>
<proteinExistence type="predicted"/>
<comment type="caution">
    <text evidence="1">The sequence shown here is derived from an EMBL/GenBank/DDBJ whole genome shotgun (WGS) entry which is preliminary data.</text>
</comment>
<dbReference type="EMBL" id="CM037020">
    <property type="protein sequence ID" value="KAH7670333.1"/>
    <property type="molecule type" value="Genomic_DNA"/>
</dbReference>
<evidence type="ECO:0000313" key="1">
    <source>
        <dbReference type="EMBL" id="KAH7670333.1"/>
    </source>
</evidence>
<sequence length="45" mass="5195">MAGDSFLTFISSKSQSVPLSTCQINNNNHKQRNYIWWAFSEQEEG</sequence>
<keyword evidence="2" id="KW-1185">Reference proteome</keyword>
<organism evidence="1 2">
    <name type="scientific">Dioscorea alata</name>
    <name type="common">Purple yam</name>
    <dbReference type="NCBI Taxonomy" id="55571"/>
    <lineage>
        <taxon>Eukaryota</taxon>
        <taxon>Viridiplantae</taxon>
        <taxon>Streptophyta</taxon>
        <taxon>Embryophyta</taxon>
        <taxon>Tracheophyta</taxon>
        <taxon>Spermatophyta</taxon>
        <taxon>Magnoliopsida</taxon>
        <taxon>Liliopsida</taxon>
        <taxon>Dioscoreales</taxon>
        <taxon>Dioscoreaceae</taxon>
        <taxon>Dioscorea</taxon>
    </lineage>
</organism>
<name>A0ACB7V9N6_DIOAL</name>